<protein>
    <submittedName>
        <fullName evidence="1">Uncharacterized protein</fullName>
    </submittedName>
</protein>
<accession>A0A2P5CQC8</accession>
<proteinExistence type="predicted"/>
<dbReference type="Proteomes" id="UP000237000">
    <property type="component" value="Unassembled WGS sequence"/>
</dbReference>
<gene>
    <name evidence="1" type="ORF">TorRG33x02_276720</name>
</gene>
<reference evidence="2" key="1">
    <citation type="submission" date="2016-06" db="EMBL/GenBank/DDBJ databases">
        <title>Parallel loss of symbiosis genes in relatives of nitrogen-fixing non-legume Parasponia.</title>
        <authorList>
            <person name="Van Velzen R."/>
            <person name="Holmer R."/>
            <person name="Bu F."/>
            <person name="Rutten L."/>
            <person name="Van Zeijl A."/>
            <person name="Liu W."/>
            <person name="Santuari L."/>
            <person name="Cao Q."/>
            <person name="Sharma T."/>
            <person name="Shen D."/>
            <person name="Roswanjaya Y."/>
            <person name="Wardhani T."/>
            <person name="Kalhor M.S."/>
            <person name="Jansen J."/>
            <person name="Van den Hoogen J."/>
            <person name="Gungor B."/>
            <person name="Hartog M."/>
            <person name="Hontelez J."/>
            <person name="Verver J."/>
            <person name="Yang W.-C."/>
            <person name="Schijlen E."/>
            <person name="Repin R."/>
            <person name="Schilthuizen M."/>
            <person name="Schranz E."/>
            <person name="Heidstra R."/>
            <person name="Miyata K."/>
            <person name="Fedorova E."/>
            <person name="Kohlen W."/>
            <person name="Bisseling T."/>
            <person name="Smit S."/>
            <person name="Geurts R."/>
        </authorList>
    </citation>
    <scope>NUCLEOTIDE SEQUENCE [LARGE SCALE GENOMIC DNA]</scope>
    <source>
        <strain evidence="2">cv. RG33-2</strain>
    </source>
</reference>
<evidence type="ECO:0000313" key="2">
    <source>
        <dbReference type="Proteomes" id="UP000237000"/>
    </source>
</evidence>
<keyword evidence="2" id="KW-1185">Reference proteome</keyword>
<sequence>MQIFPTLNEQFIILLQHLLHLPRVVNDSQFGNPPLRRGSTLSISVSSYSPHCTDLTREAQASHIIRETLRRTDVSSFGSCPDAIFYIDACGKLNRTKATF</sequence>
<organism evidence="1 2">
    <name type="scientific">Trema orientale</name>
    <name type="common">Charcoal tree</name>
    <name type="synonym">Celtis orientalis</name>
    <dbReference type="NCBI Taxonomy" id="63057"/>
    <lineage>
        <taxon>Eukaryota</taxon>
        <taxon>Viridiplantae</taxon>
        <taxon>Streptophyta</taxon>
        <taxon>Embryophyta</taxon>
        <taxon>Tracheophyta</taxon>
        <taxon>Spermatophyta</taxon>
        <taxon>Magnoliopsida</taxon>
        <taxon>eudicotyledons</taxon>
        <taxon>Gunneridae</taxon>
        <taxon>Pentapetalae</taxon>
        <taxon>rosids</taxon>
        <taxon>fabids</taxon>
        <taxon>Rosales</taxon>
        <taxon>Cannabaceae</taxon>
        <taxon>Trema</taxon>
    </lineage>
</organism>
<name>A0A2P5CQC8_TREOI</name>
<dbReference type="AlphaFoldDB" id="A0A2P5CQC8"/>
<evidence type="ECO:0000313" key="1">
    <source>
        <dbReference type="EMBL" id="PON63257.1"/>
    </source>
</evidence>
<comment type="caution">
    <text evidence="1">The sequence shown here is derived from an EMBL/GenBank/DDBJ whole genome shotgun (WGS) entry which is preliminary data.</text>
</comment>
<dbReference type="EMBL" id="JXTC01000339">
    <property type="protein sequence ID" value="PON63257.1"/>
    <property type="molecule type" value="Genomic_DNA"/>
</dbReference>
<dbReference type="InParanoid" id="A0A2P5CQC8"/>